<proteinExistence type="predicted"/>
<evidence type="ECO:0000313" key="1">
    <source>
        <dbReference type="EMBL" id="MFD0854631.1"/>
    </source>
</evidence>
<evidence type="ECO:0000313" key="2">
    <source>
        <dbReference type="Proteomes" id="UP001597083"/>
    </source>
</evidence>
<dbReference type="Proteomes" id="UP001597083">
    <property type="component" value="Unassembled WGS sequence"/>
</dbReference>
<dbReference type="EMBL" id="JBHTIR010003076">
    <property type="protein sequence ID" value="MFD0854631.1"/>
    <property type="molecule type" value="Genomic_DNA"/>
</dbReference>
<dbReference type="Gene3D" id="1.10.600.10">
    <property type="entry name" value="Farnesyl Diphosphate Synthase"/>
    <property type="match status" value="1"/>
</dbReference>
<reference evidence="2" key="1">
    <citation type="journal article" date="2019" name="Int. J. Syst. Evol. Microbiol.">
        <title>The Global Catalogue of Microorganisms (GCM) 10K type strain sequencing project: providing services to taxonomists for standard genome sequencing and annotation.</title>
        <authorList>
            <consortium name="The Broad Institute Genomics Platform"/>
            <consortium name="The Broad Institute Genome Sequencing Center for Infectious Disease"/>
            <person name="Wu L."/>
            <person name="Ma J."/>
        </authorList>
    </citation>
    <scope>NUCLEOTIDE SEQUENCE [LARGE SCALE GENOMIC DNA]</scope>
    <source>
        <strain evidence="2">JCM 31696</strain>
    </source>
</reference>
<gene>
    <name evidence="1" type="ORF">ACFQ07_20505</name>
</gene>
<protein>
    <submittedName>
        <fullName evidence="1">Uncharacterized protein</fullName>
    </submittedName>
</protein>
<comment type="caution">
    <text evidence="1">The sequence shown here is derived from an EMBL/GenBank/DDBJ whole genome shotgun (WGS) entry which is preliminary data.</text>
</comment>
<organism evidence="1 2">
    <name type="scientific">Actinomadura adrarensis</name>
    <dbReference type="NCBI Taxonomy" id="1819600"/>
    <lineage>
        <taxon>Bacteria</taxon>
        <taxon>Bacillati</taxon>
        <taxon>Actinomycetota</taxon>
        <taxon>Actinomycetes</taxon>
        <taxon>Streptosporangiales</taxon>
        <taxon>Thermomonosporaceae</taxon>
        <taxon>Actinomadura</taxon>
    </lineage>
</organism>
<sequence length="92" mass="10000">MEEASREWSRRFGLASDQAQEERFAAIGVGELGGRVTARSVDVEHAQFAADSVLWVCAFDDVCDEGAYSQDPGRMALLAAELLHAADTGRVR</sequence>
<name>A0ABW3CJC5_9ACTN</name>
<feature type="non-terminal residue" evidence="1">
    <location>
        <position position="92"/>
    </location>
</feature>
<dbReference type="InterPro" id="IPR008949">
    <property type="entry name" value="Isoprenoid_synthase_dom_sf"/>
</dbReference>
<accession>A0ABW3CJC5</accession>
<keyword evidence="2" id="KW-1185">Reference proteome</keyword>